<feature type="region of interest" description="Disordered" evidence="1">
    <location>
        <begin position="315"/>
        <end position="339"/>
    </location>
</feature>
<reference evidence="2 3" key="1">
    <citation type="submission" date="2020-08" db="EMBL/GenBank/DDBJ databases">
        <title>Genome Sequencing of Nocardia wallacei strain FMUON74 and assembly.</title>
        <authorList>
            <person name="Toyokawa M."/>
            <person name="Uesaka K."/>
        </authorList>
    </citation>
    <scope>NUCLEOTIDE SEQUENCE [LARGE SCALE GENOMIC DNA]</scope>
    <source>
        <strain evidence="2 3">FMUON74</strain>
    </source>
</reference>
<protein>
    <submittedName>
        <fullName evidence="2">Uncharacterized protein</fullName>
    </submittedName>
</protein>
<evidence type="ECO:0000256" key="1">
    <source>
        <dbReference type="SAM" id="MobiDB-lite"/>
    </source>
</evidence>
<dbReference type="Proteomes" id="UP000516173">
    <property type="component" value="Chromosome"/>
</dbReference>
<dbReference type="AlphaFoldDB" id="A0A7G1KJB7"/>
<dbReference type="KEGG" id="nwl:NWFMUON74_31190"/>
<dbReference type="RefSeq" id="WP_187688474.1">
    <property type="nucleotide sequence ID" value="NZ_AP023396.1"/>
</dbReference>
<organism evidence="2 3">
    <name type="scientific">Nocardia wallacei</name>
    <dbReference type="NCBI Taxonomy" id="480035"/>
    <lineage>
        <taxon>Bacteria</taxon>
        <taxon>Bacillati</taxon>
        <taxon>Actinomycetota</taxon>
        <taxon>Actinomycetes</taxon>
        <taxon>Mycobacteriales</taxon>
        <taxon>Nocardiaceae</taxon>
        <taxon>Nocardia</taxon>
    </lineage>
</organism>
<gene>
    <name evidence="2" type="ORF">NWFMUON74_31190</name>
</gene>
<dbReference type="EMBL" id="AP023396">
    <property type="protein sequence ID" value="BCK55347.1"/>
    <property type="molecule type" value="Genomic_DNA"/>
</dbReference>
<evidence type="ECO:0000313" key="2">
    <source>
        <dbReference type="EMBL" id="BCK55347.1"/>
    </source>
</evidence>
<dbReference type="GeneID" id="80347663"/>
<evidence type="ECO:0000313" key="3">
    <source>
        <dbReference type="Proteomes" id="UP000516173"/>
    </source>
</evidence>
<accession>A0A7G1KJB7</accession>
<keyword evidence="3" id="KW-1185">Reference proteome</keyword>
<name>A0A7G1KJB7_9NOCA</name>
<proteinExistence type="predicted"/>
<sequence length="339" mass="35435">MPGSVLLRRDRDGVVTISPADAPTADDPGLDTLVLEVVGGQLSWRLLTGQRTPAAVLHDPVVAQDWLWAVYGESVAVAVGDGQVGEIPSAPVVLELTDSARRLGYAHWAAHWWPASTIDGIPALDPRVLDQDFAALTEACEMIVDGADALLPHSVSRPVAATRRDYALAAGPAAAEPAGLILATGTTGWDWRLCPPGVLDASESAVTWRLARASGVTTLGVTAVAAPHPGPGVPAHLWPRARVATTAAAIDLTLRPAGDTWRGTAVTDAEDVAGVNIYVPGVGPAHTGIPTPDERHGPAARRRVRDFAVARLRAARRPREPQAAPLLAEIDAATADPDF</sequence>